<feature type="domain" description="Rieske" evidence="5">
    <location>
        <begin position="389"/>
        <end position="432"/>
    </location>
</feature>
<dbReference type="Pfam" id="PF00355">
    <property type="entry name" value="Rieske"/>
    <property type="match status" value="1"/>
</dbReference>
<dbReference type="STRING" id="1121950.SAMN02745243_00901"/>
<dbReference type="Proteomes" id="UP000184301">
    <property type="component" value="Unassembled WGS sequence"/>
</dbReference>
<name>A0A1M6KHD1_9FIRM</name>
<evidence type="ECO:0000313" key="6">
    <source>
        <dbReference type="EMBL" id="SHJ58345.1"/>
    </source>
</evidence>
<dbReference type="GO" id="GO:0051537">
    <property type="term" value="F:2 iron, 2 sulfur cluster binding"/>
    <property type="evidence" value="ECO:0007669"/>
    <property type="project" value="UniProtKB-KW"/>
</dbReference>
<evidence type="ECO:0000259" key="5">
    <source>
        <dbReference type="PROSITE" id="PS51296"/>
    </source>
</evidence>
<dbReference type="Gene3D" id="3.30.9.10">
    <property type="entry name" value="D-Amino Acid Oxidase, subunit A, domain 2"/>
    <property type="match status" value="1"/>
</dbReference>
<sequence length="432" mass="48052">MNSLWEETADHLTFESLNEDIKTDVLIIGGGICGVLCAYMLHQAGINYALVEPETIGSGITKNTTAKITSQHGLIYDKLIGEFGVEKTKQYLDANNAALKKYCELCRTIDCNFEQKDAYVYSLENRTKIEKEIIALEKLGFQAEFAEALPLPFPVAGAVKFQNQAQFHPLKFISEISKGLRIYEHTNVCELIGTKAITSHGTVQAKSIIVATHFPFINKHGSYFIKMYQHRSYVIALENAPNVNGMYVDEAQKGMSFRNHQNLLLIGGGDHRTGKKGGNWQELRDFAKIHYPNATEKYNWATQDCMTLDLVPYIGAYSSATDGLYVATGFNKWGMTSSMAAATILSDLVQDKEHPYMQVFSPSRNMLHPQLAANALESVVNLLTPAAKRCPHLGCALKWNPDEHTWDCPCHGSRFTADGKLIDNPATGDLED</sequence>
<protein>
    <submittedName>
        <fullName evidence="6">Glycine/D-amino acid oxidase</fullName>
    </submittedName>
</protein>
<dbReference type="OrthoDB" id="9767869at2"/>
<keyword evidence="4" id="KW-0411">Iron-sulfur</keyword>
<dbReference type="InterPro" id="IPR036188">
    <property type="entry name" value="FAD/NAD-bd_sf"/>
</dbReference>
<evidence type="ECO:0000256" key="4">
    <source>
        <dbReference type="ARBA" id="ARBA00023014"/>
    </source>
</evidence>
<dbReference type="SUPFAM" id="SSF50022">
    <property type="entry name" value="ISP domain"/>
    <property type="match status" value="1"/>
</dbReference>
<dbReference type="GO" id="GO:0016705">
    <property type="term" value="F:oxidoreductase activity, acting on paired donors, with incorporation or reduction of molecular oxygen"/>
    <property type="evidence" value="ECO:0007669"/>
    <property type="project" value="UniProtKB-ARBA"/>
</dbReference>
<organism evidence="6 7">
    <name type="scientific">Hespellia stercorisuis DSM 15480</name>
    <dbReference type="NCBI Taxonomy" id="1121950"/>
    <lineage>
        <taxon>Bacteria</taxon>
        <taxon>Bacillati</taxon>
        <taxon>Bacillota</taxon>
        <taxon>Clostridia</taxon>
        <taxon>Lachnospirales</taxon>
        <taxon>Lachnospiraceae</taxon>
        <taxon>Hespellia</taxon>
    </lineage>
</organism>
<dbReference type="GO" id="GO:0005737">
    <property type="term" value="C:cytoplasm"/>
    <property type="evidence" value="ECO:0007669"/>
    <property type="project" value="TreeGrafter"/>
</dbReference>
<dbReference type="PROSITE" id="PS51296">
    <property type="entry name" value="RIESKE"/>
    <property type="match status" value="1"/>
</dbReference>
<dbReference type="PANTHER" id="PTHR13847">
    <property type="entry name" value="SARCOSINE DEHYDROGENASE-RELATED"/>
    <property type="match status" value="1"/>
</dbReference>
<dbReference type="PRINTS" id="PR00420">
    <property type="entry name" value="RNGMNOXGNASE"/>
</dbReference>
<keyword evidence="3" id="KW-0408">Iron</keyword>
<dbReference type="GO" id="GO:0004497">
    <property type="term" value="F:monooxygenase activity"/>
    <property type="evidence" value="ECO:0007669"/>
    <property type="project" value="UniProtKB-ARBA"/>
</dbReference>
<dbReference type="InterPro" id="IPR036922">
    <property type="entry name" value="Rieske_2Fe-2S_sf"/>
</dbReference>
<evidence type="ECO:0000256" key="1">
    <source>
        <dbReference type="ARBA" id="ARBA00022714"/>
    </source>
</evidence>
<evidence type="ECO:0000256" key="3">
    <source>
        <dbReference type="ARBA" id="ARBA00023004"/>
    </source>
</evidence>
<dbReference type="AlphaFoldDB" id="A0A1M6KHD1"/>
<dbReference type="Gene3D" id="3.50.50.60">
    <property type="entry name" value="FAD/NAD(P)-binding domain"/>
    <property type="match status" value="1"/>
</dbReference>
<dbReference type="PANTHER" id="PTHR13847:SF274">
    <property type="entry name" value="RIESKE 2FE-2S IRON-SULFUR PROTEIN YHFW-RELATED"/>
    <property type="match status" value="1"/>
</dbReference>
<keyword evidence="7" id="KW-1185">Reference proteome</keyword>
<dbReference type="Pfam" id="PF01266">
    <property type="entry name" value="DAO"/>
    <property type="match status" value="1"/>
</dbReference>
<dbReference type="Gene3D" id="2.102.10.10">
    <property type="entry name" value="Rieske [2Fe-2S] iron-sulphur domain"/>
    <property type="match status" value="1"/>
</dbReference>
<dbReference type="RefSeq" id="WP_073105964.1">
    <property type="nucleotide sequence ID" value="NZ_FQZY01000012.1"/>
</dbReference>
<dbReference type="InterPro" id="IPR006076">
    <property type="entry name" value="FAD-dep_OxRdtase"/>
</dbReference>
<dbReference type="EMBL" id="FQZY01000012">
    <property type="protein sequence ID" value="SHJ58345.1"/>
    <property type="molecule type" value="Genomic_DNA"/>
</dbReference>
<reference evidence="6 7" key="1">
    <citation type="submission" date="2016-11" db="EMBL/GenBank/DDBJ databases">
        <authorList>
            <person name="Jaros S."/>
            <person name="Januszkiewicz K."/>
            <person name="Wedrychowicz H."/>
        </authorList>
    </citation>
    <scope>NUCLEOTIDE SEQUENCE [LARGE SCALE GENOMIC DNA]</scope>
    <source>
        <strain evidence="6 7">DSM 15480</strain>
    </source>
</reference>
<dbReference type="InterPro" id="IPR017941">
    <property type="entry name" value="Rieske_2Fe-2S"/>
</dbReference>
<gene>
    <name evidence="6" type="ORF">SAMN02745243_00901</name>
</gene>
<keyword evidence="1" id="KW-0001">2Fe-2S</keyword>
<dbReference type="SUPFAM" id="SSF51905">
    <property type="entry name" value="FAD/NAD(P)-binding domain"/>
    <property type="match status" value="1"/>
</dbReference>
<accession>A0A1M6KHD1</accession>
<keyword evidence="2" id="KW-0479">Metal-binding</keyword>
<dbReference type="GO" id="GO:0046872">
    <property type="term" value="F:metal ion binding"/>
    <property type="evidence" value="ECO:0007669"/>
    <property type="project" value="UniProtKB-KW"/>
</dbReference>
<evidence type="ECO:0000313" key="7">
    <source>
        <dbReference type="Proteomes" id="UP000184301"/>
    </source>
</evidence>
<evidence type="ECO:0000256" key="2">
    <source>
        <dbReference type="ARBA" id="ARBA00022723"/>
    </source>
</evidence>
<proteinExistence type="predicted"/>